<comment type="subunit">
    <text evidence="11">Interacts with RPA2 subunit of the RPA trimer; this interaction mediates UNG2 recruitment to RPA-coated single-stranded DNA at stalled replication forks. Interacts with PCNA; this interaction mediates UNG2 recruitment to S-phase replication foci. Interacts (via N-terminus) with FAM72A.</text>
</comment>
<dbReference type="GO" id="GO:0004844">
    <property type="term" value="F:uracil DNA N-glycosylase activity"/>
    <property type="evidence" value="ECO:0007669"/>
    <property type="project" value="UniProtKB-UniRule"/>
</dbReference>
<feature type="compositionally biased region" description="Polar residues" evidence="15">
    <location>
        <begin position="26"/>
        <end position="57"/>
    </location>
</feature>
<dbReference type="InterPro" id="IPR036895">
    <property type="entry name" value="Uracil-DNA_glycosylase-like_sf"/>
</dbReference>
<dbReference type="NCBIfam" id="NF003591">
    <property type="entry name" value="PRK05254.1-4"/>
    <property type="match status" value="1"/>
</dbReference>
<evidence type="ECO:0000313" key="18">
    <source>
        <dbReference type="Proteomes" id="UP001163046"/>
    </source>
</evidence>
<proteinExistence type="inferred from homology"/>
<dbReference type="PROSITE" id="PS00130">
    <property type="entry name" value="U_DNA_GLYCOSYLASE"/>
    <property type="match status" value="1"/>
</dbReference>
<dbReference type="InterPro" id="IPR018085">
    <property type="entry name" value="Ura-DNA_Glyclase_AS"/>
</dbReference>
<dbReference type="GO" id="GO:0005654">
    <property type="term" value="C:nucleoplasm"/>
    <property type="evidence" value="ECO:0007669"/>
    <property type="project" value="UniProtKB-ARBA"/>
</dbReference>
<comment type="catalytic activity">
    <reaction evidence="10">
        <text>a 2'-deoxyuridine in single-stranded DNA + H2O = a 2'-deoxyribose 5'-monophosphate in single-stranded DNA + uracil</text>
        <dbReference type="Rhea" id="RHEA:81459"/>
        <dbReference type="Rhea" id="RHEA-COMP:12847"/>
        <dbReference type="Rhea" id="RHEA-COMP:19684"/>
        <dbReference type="ChEBI" id="CHEBI:15377"/>
        <dbReference type="ChEBI" id="CHEBI:17568"/>
        <dbReference type="ChEBI" id="CHEBI:133902"/>
        <dbReference type="ChEBI" id="CHEBI:139095"/>
    </reaction>
    <physiologicalReaction direction="left-to-right" evidence="10">
        <dbReference type="Rhea" id="RHEA:81460"/>
    </physiologicalReaction>
</comment>
<evidence type="ECO:0000256" key="11">
    <source>
        <dbReference type="ARBA" id="ARBA00064140"/>
    </source>
</evidence>
<dbReference type="Pfam" id="PF03167">
    <property type="entry name" value="UDG"/>
    <property type="match status" value="1"/>
</dbReference>
<evidence type="ECO:0000256" key="9">
    <source>
        <dbReference type="ARBA" id="ARBA00052069"/>
    </source>
</evidence>
<feature type="compositionally biased region" description="Polar residues" evidence="15">
    <location>
        <begin position="1"/>
        <end position="17"/>
    </location>
</feature>
<dbReference type="EMBL" id="MU825401">
    <property type="protein sequence ID" value="KAJ7392381.1"/>
    <property type="molecule type" value="Genomic_DNA"/>
</dbReference>
<evidence type="ECO:0000256" key="14">
    <source>
        <dbReference type="RuleBase" id="RU003780"/>
    </source>
</evidence>
<dbReference type="PANTHER" id="PTHR11264">
    <property type="entry name" value="URACIL-DNA GLYCOSYLASE"/>
    <property type="match status" value="1"/>
</dbReference>
<feature type="compositionally biased region" description="Basic and acidic residues" evidence="15">
    <location>
        <begin position="59"/>
        <end position="69"/>
    </location>
</feature>
<evidence type="ECO:0000313" key="17">
    <source>
        <dbReference type="EMBL" id="KAJ7392381.1"/>
    </source>
</evidence>
<name>A0A9X0DAB5_9CNID</name>
<dbReference type="GO" id="GO:0005739">
    <property type="term" value="C:mitochondrion"/>
    <property type="evidence" value="ECO:0007669"/>
    <property type="project" value="UniProtKB-SubCell"/>
</dbReference>
<evidence type="ECO:0000256" key="2">
    <source>
        <dbReference type="ARBA" id="ARBA00022553"/>
    </source>
</evidence>
<dbReference type="AlphaFoldDB" id="A0A9X0DAB5"/>
<dbReference type="NCBIfam" id="NF003588">
    <property type="entry name" value="PRK05254.1-1"/>
    <property type="match status" value="1"/>
</dbReference>
<comment type="catalytic activity">
    <reaction evidence="12 14">
        <text>Hydrolyzes single-stranded DNA or mismatched double-stranded DNA and polynucleotides, releasing free uracil.</text>
        <dbReference type="EC" id="3.2.2.27"/>
    </reaction>
</comment>
<dbReference type="GO" id="GO:0097510">
    <property type="term" value="P:base-excision repair, AP site formation via deaminated base removal"/>
    <property type="evidence" value="ECO:0007669"/>
    <property type="project" value="TreeGrafter"/>
</dbReference>
<comment type="caution">
    <text evidence="17">The sequence shown here is derived from an EMBL/GenBank/DDBJ whole genome shotgun (WGS) entry which is preliminary data.</text>
</comment>
<keyword evidence="4 12" id="KW-0378">Hydrolase</keyword>
<comment type="subcellular location">
    <subcellularLocation>
        <location evidence="12">Mitochondrion</location>
    </subcellularLocation>
    <subcellularLocation>
        <location evidence="12">Nucleus</location>
    </subcellularLocation>
</comment>
<evidence type="ECO:0000256" key="6">
    <source>
        <dbReference type="ARBA" id="ARBA00023128"/>
    </source>
</evidence>
<evidence type="ECO:0000256" key="13">
    <source>
        <dbReference type="PROSITE-ProRule" id="PRU10072"/>
    </source>
</evidence>
<evidence type="ECO:0000256" key="1">
    <source>
        <dbReference type="ARBA" id="ARBA00008184"/>
    </source>
</evidence>
<sequence>MPTQKKISSFFNASGTKRSADDADVTTDSPQSKSSKTDENSPGASSESKRPVSNISPEQKARMEANREEAQKRLLANQSPQFFGASWRKALAAEFTKEYFVKLSSFVKEERSHKTVYPPEKDVFSWTLQCDINEIKVVIIGQDPYHGPRQAHGLCFSVPPGVGIPPSLVNIYKALTNDIEGFQAPKHGYLMGWAKQGVLLLNACLTVVASKANSHKDKGWEKFTDAVIRWINSNLNGVVFLLWGAYAQKKGSFIDKKKHCVLKAVHPSPLSAHRGFLDCKHFSQTNEYLKKAGKKPVNWCNLPAW</sequence>
<evidence type="ECO:0000256" key="5">
    <source>
        <dbReference type="ARBA" id="ARBA00022990"/>
    </source>
</evidence>
<evidence type="ECO:0000256" key="4">
    <source>
        <dbReference type="ARBA" id="ARBA00022801"/>
    </source>
</evidence>
<evidence type="ECO:0000256" key="8">
    <source>
        <dbReference type="ARBA" id="ARBA00023242"/>
    </source>
</evidence>
<dbReference type="OrthoDB" id="10031947at2759"/>
<keyword evidence="18" id="KW-1185">Reference proteome</keyword>
<dbReference type="SMART" id="SM00987">
    <property type="entry name" value="UreE_C"/>
    <property type="match status" value="1"/>
</dbReference>
<protein>
    <recommendedName>
        <fullName evidence="12 14">Uracil-DNA glycosylase</fullName>
        <shortName evidence="12">UDG</shortName>
        <ecNumber evidence="12 14">3.2.2.27</ecNumber>
    </recommendedName>
</protein>
<evidence type="ECO:0000256" key="7">
    <source>
        <dbReference type="ARBA" id="ARBA00023204"/>
    </source>
</evidence>
<evidence type="ECO:0000259" key="16">
    <source>
        <dbReference type="SMART" id="SM00986"/>
    </source>
</evidence>
<evidence type="ECO:0000256" key="10">
    <source>
        <dbReference type="ARBA" id="ARBA00052828"/>
    </source>
</evidence>
<dbReference type="HAMAP" id="MF_00148">
    <property type="entry name" value="UDG"/>
    <property type="match status" value="1"/>
</dbReference>
<keyword evidence="2" id="KW-0597">Phosphoprotein</keyword>
<dbReference type="InterPro" id="IPR002043">
    <property type="entry name" value="UDG_fam1"/>
</dbReference>
<dbReference type="Gene3D" id="3.40.470.10">
    <property type="entry name" value="Uracil-DNA glycosylase-like domain"/>
    <property type="match status" value="1"/>
</dbReference>
<reference evidence="17" key="1">
    <citation type="submission" date="2023-01" db="EMBL/GenBank/DDBJ databases">
        <title>Genome assembly of the deep-sea coral Lophelia pertusa.</title>
        <authorList>
            <person name="Herrera S."/>
            <person name="Cordes E."/>
        </authorList>
    </citation>
    <scope>NUCLEOTIDE SEQUENCE</scope>
    <source>
        <strain evidence="17">USNM1676648</strain>
        <tissue evidence="17">Polyp</tissue>
    </source>
</reference>
<dbReference type="Proteomes" id="UP001163046">
    <property type="component" value="Unassembled WGS sequence"/>
</dbReference>
<dbReference type="SUPFAM" id="SSF52141">
    <property type="entry name" value="Uracil-DNA glycosylase-like"/>
    <property type="match status" value="1"/>
</dbReference>
<evidence type="ECO:0000256" key="12">
    <source>
        <dbReference type="HAMAP-Rule" id="MF_03166"/>
    </source>
</evidence>
<keyword evidence="3 12" id="KW-0227">DNA damage</keyword>
<dbReference type="PANTHER" id="PTHR11264:SF0">
    <property type="entry name" value="URACIL-DNA GLYCOSYLASE"/>
    <property type="match status" value="1"/>
</dbReference>
<evidence type="ECO:0000256" key="3">
    <source>
        <dbReference type="ARBA" id="ARBA00022763"/>
    </source>
</evidence>
<keyword evidence="8 12" id="KW-0539">Nucleus</keyword>
<feature type="domain" description="Uracil-DNA glycosylase-like" evidence="16">
    <location>
        <begin position="128"/>
        <end position="289"/>
    </location>
</feature>
<dbReference type="SMART" id="SM00986">
    <property type="entry name" value="UDG"/>
    <property type="match status" value="1"/>
</dbReference>
<dbReference type="FunFam" id="3.40.470.10:FF:000004">
    <property type="entry name" value="Uracil-DNA glycosylase"/>
    <property type="match status" value="1"/>
</dbReference>
<dbReference type="NCBIfam" id="NF003592">
    <property type="entry name" value="PRK05254.1-5"/>
    <property type="match status" value="1"/>
</dbReference>
<feature type="region of interest" description="Disordered" evidence="15">
    <location>
        <begin position="1"/>
        <end position="69"/>
    </location>
</feature>
<organism evidence="17 18">
    <name type="scientific">Desmophyllum pertusum</name>
    <dbReference type="NCBI Taxonomy" id="174260"/>
    <lineage>
        <taxon>Eukaryota</taxon>
        <taxon>Metazoa</taxon>
        <taxon>Cnidaria</taxon>
        <taxon>Anthozoa</taxon>
        <taxon>Hexacorallia</taxon>
        <taxon>Scleractinia</taxon>
        <taxon>Caryophylliina</taxon>
        <taxon>Caryophylliidae</taxon>
        <taxon>Desmophyllum</taxon>
    </lineage>
</organism>
<dbReference type="EC" id="3.2.2.27" evidence="12 14"/>
<dbReference type="CDD" id="cd10027">
    <property type="entry name" value="UDG-F1-like"/>
    <property type="match status" value="1"/>
</dbReference>
<dbReference type="InterPro" id="IPR005122">
    <property type="entry name" value="Uracil-DNA_glycosylase-like"/>
</dbReference>
<keyword evidence="7 12" id="KW-0234">DNA repair</keyword>
<dbReference type="NCBIfam" id="TIGR00628">
    <property type="entry name" value="ung"/>
    <property type="match status" value="1"/>
</dbReference>
<evidence type="ECO:0000256" key="15">
    <source>
        <dbReference type="SAM" id="MobiDB-lite"/>
    </source>
</evidence>
<comment type="similarity">
    <text evidence="1 12 14">Belongs to the uracil-DNA glycosylase (UDG) superfamily. UNG family.</text>
</comment>
<keyword evidence="6 12" id="KW-0496">Mitochondrion</keyword>
<accession>A0A9X0DAB5</accession>
<feature type="active site" description="Proton acceptor" evidence="12 13">
    <location>
        <position position="143"/>
    </location>
</feature>
<keyword evidence="5" id="KW-0007">Acetylation</keyword>
<comment type="function">
    <text evidence="12 14">Excises uracil residues from the DNA which can arise as a result of misincorporation of dUMP residues by DNA polymerase or due to deamination of cytosine.</text>
</comment>
<dbReference type="NCBIfam" id="NF003589">
    <property type="entry name" value="PRK05254.1-2"/>
    <property type="match status" value="1"/>
</dbReference>
<gene>
    <name evidence="17" type="ORF">OS493_012041</name>
</gene>
<comment type="catalytic activity">
    <reaction evidence="9">
        <text>a 2'-deoxyuridine in double-stranded DNA + H2O = a 2'-deoxyribose 5'-monophosphate in double-stranded DNA + uracil</text>
        <dbReference type="Rhea" id="RHEA:81455"/>
        <dbReference type="Rhea" id="RHEA-COMP:14231"/>
        <dbReference type="Rhea" id="RHEA-COMP:17071"/>
        <dbReference type="ChEBI" id="CHEBI:15377"/>
        <dbReference type="ChEBI" id="CHEBI:17568"/>
        <dbReference type="ChEBI" id="CHEBI:133902"/>
        <dbReference type="ChEBI" id="CHEBI:139095"/>
    </reaction>
    <physiologicalReaction direction="left-to-right" evidence="9">
        <dbReference type="Rhea" id="RHEA:81456"/>
    </physiologicalReaction>
</comment>